<dbReference type="EnsemblMetazoa" id="GPPI024738-RA">
    <property type="protein sequence ID" value="GPPI024738-PA"/>
    <property type="gene ID" value="GPPI024738"/>
</dbReference>
<keyword evidence="2" id="KW-1185">Reference proteome</keyword>
<organism evidence="1 2">
    <name type="scientific">Glossina palpalis gambiensis</name>
    <dbReference type="NCBI Taxonomy" id="67801"/>
    <lineage>
        <taxon>Eukaryota</taxon>
        <taxon>Metazoa</taxon>
        <taxon>Ecdysozoa</taxon>
        <taxon>Arthropoda</taxon>
        <taxon>Hexapoda</taxon>
        <taxon>Insecta</taxon>
        <taxon>Pterygota</taxon>
        <taxon>Neoptera</taxon>
        <taxon>Endopterygota</taxon>
        <taxon>Diptera</taxon>
        <taxon>Brachycera</taxon>
        <taxon>Muscomorpha</taxon>
        <taxon>Hippoboscoidea</taxon>
        <taxon>Glossinidae</taxon>
        <taxon>Glossina</taxon>
    </lineage>
</organism>
<reference evidence="2" key="1">
    <citation type="submission" date="2015-01" db="EMBL/GenBank/DDBJ databases">
        <authorList>
            <person name="Aksoy S."/>
            <person name="Warren W."/>
            <person name="Wilson R.K."/>
        </authorList>
    </citation>
    <scope>NUCLEOTIDE SEQUENCE [LARGE SCALE GENOMIC DNA]</scope>
    <source>
        <strain evidence="2">IAEA</strain>
    </source>
</reference>
<name>A0A1B0BBE7_9MUSC</name>
<dbReference type="AlphaFoldDB" id="A0A1B0BBE7"/>
<dbReference type="VEuPathDB" id="VectorBase:GPPI024738"/>
<evidence type="ECO:0000313" key="2">
    <source>
        <dbReference type="Proteomes" id="UP000092460"/>
    </source>
</evidence>
<sequence>MAEGSAFGLLAKYQSDPVRGDMTDSKGSASTSHLIGMDCILTAPTDVCSVPGLQRGESGMYTASTYRRLILELRVSPSVFIAPQAYAPALSRSNCVKCNISKDICTYMLHVLRVCPRLCFRKTKDLTSDMSAQHYYFQMLPLRSQVIFAAGYDPHDSQRNGVGCPASSLIYYSICTHISEISQKCVKFASGPHVFGANIVNYSDKDILKTAIGMAQMAL</sequence>
<proteinExistence type="predicted"/>
<evidence type="ECO:0000313" key="1">
    <source>
        <dbReference type="EnsemblMetazoa" id="GPPI024738-PA"/>
    </source>
</evidence>
<dbReference type="Proteomes" id="UP000092460">
    <property type="component" value="Unassembled WGS sequence"/>
</dbReference>
<accession>A0A1B0BBE7</accession>
<protein>
    <submittedName>
        <fullName evidence="1">Uncharacterized protein</fullName>
    </submittedName>
</protein>
<reference evidence="1" key="2">
    <citation type="submission" date="2020-05" db="UniProtKB">
        <authorList>
            <consortium name="EnsemblMetazoa"/>
        </authorList>
    </citation>
    <scope>IDENTIFICATION</scope>
    <source>
        <strain evidence="1">IAEA</strain>
    </source>
</reference>
<dbReference type="EMBL" id="JXJN01011415">
    <property type="status" value="NOT_ANNOTATED_CDS"/>
    <property type="molecule type" value="Genomic_DNA"/>
</dbReference>
<dbReference type="EMBL" id="JXJN01011416">
    <property type="status" value="NOT_ANNOTATED_CDS"/>
    <property type="molecule type" value="Genomic_DNA"/>
</dbReference>